<proteinExistence type="predicted"/>
<dbReference type="EMBL" id="UINC01014137">
    <property type="protein sequence ID" value="SVA60526.1"/>
    <property type="molecule type" value="Genomic_DNA"/>
</dbReference>
<protein>
    <recommendedName>
        <fullName evidence="2">DUF1287 domain-containing protein</fullName>
    </recommendedName>
</protein>
<name>A0A381X6Z6_9ZZZZ</name>
<sequence length="228" mass="25454">MEYFTKGRGWKSCFWVLSLGVFGLSLGCERLESASDQSKIPVIKEASDKAVVADSSIVRAARSQIGKTTIYDPAYVKLEYPGGDVPFERGVCTDVVIRALRKGVGLDLQKLVNEDMKKAFTKYPKIWGLKKTDRNIDHRRVPNLSRYFERKGYSLGVSKNKGDYLAGDLVTCLVGKRPHIMIVSDNRAKDGTPLVIHNIGSGAKEENKLFAFKITGHFRLKIAPSRSR</sequence>
<organism evidence="1">
    <name type="scientific">marine metagenome</name>
    <dbReference type="NCBI Taxonomy" id="408172"/>
    <lineage>
        <taxon>unclassified sequences</taxon>
        <taxon>metagenomes</taxon>
        <taxon>ecological metagenomes</taxon>
    </lineage>
</organism>
<evidence type="ECO:0000313" key="1">
    <source>
        <dbReference type="EMBL" id="SVA60526.1"/>
    </source>
</evidence>
<dbReference type="AlphaFoldDB" id="A0A381X6Z6"/>
<dbReference type="Pfam" id="PF06940">
    <property type="entry name" value="DUF1287"/>
    <property type="match status" value="1"/>
</dbReference>
<reference evidence="1" key="1">
    <citation type="submission" date="2018-05" db="EMBL/GenBank/DDBJ databases">
        <authorList>
            <person name="Lanie J.A."/>
            <person name="Ng W.-L."/>
            <person name="Kazmierczak K.M."/>
            <person name="Andrzejewski T.M."/>
            <person name="Davidsen T.M."/>
            <person name="Wayne K.J."/>
            <person name="Tettelin H."/>
            <person name="Glass J.I."/>
            <person name="Rusch D."/>
            <person name="Podicherti R."/>
            <person name="Tsui H.-C.T."/>
            <person name="Winkler M.E."/>
        </authorList>
    </citation>
    <scope>NUCLEOTIDE SEQUENCE</scope>
</reference>
<gene>
    <name evidence="1" type="ORF">METZ01_LOCUS113380</name>
</gene>
<dbReference type="InterPro" id="IPR009706">
    <property type="entry name" value="DUF1287"/>
</dbReference>
<evidence type="ECO:0008006" key="2">
    <source>
        <dbReference type="Google" id="ProtNLM"/>
    </source>
</evidence>
<accession>A0A381X6Z6</accession>
<dbReference type="PROSITE" id="PS51257">
    <property type="entry name" value="PROKAR_LIPOPROTEIN"/>
    <property type="match status" value="1"/>
</dbReference>